<comment type="caution">
    <text evidence="2">The sequence shown here is derived from an EMBL/GenBank/DDBJ whole genome shotgun (WGS) entry which is preliminary data.</text>
</comment>
<evidence type="ECO:0000313" key="3">
    <source>
        <dbReference type="Proteomes" id="UP000236959"/>
    </source>
</evidence>
<sequence length="214" mass="23630">MKPNSVRKIWLSIALIQLVFAVSIIGEIQGAHFSLSIKSLLGIKFQEDTPDSIVALWGIFMLSVLLGFSAGLTSLHAKILGDTWLSRFPLRVLDLDPKLGIGKTFQYIGLLLAVVIPVWVLGHSWRILHTEGVLCTRQADGIWAPIGNSWQQLWMLPEGWTVNALTQDGYRLAGEAGCNASSTTFFPMLEPAALLIMTIWTIVRLIHAGNTLIR</sequence>
<gene>
    <name evidence="2" type="ORF">CLV41_1252</name>
</gene>
<accession>A0A2S3UJE2</accession>
<dbReference type="Proteomes" id="UP000236959">
    <property type="component" value="Unassembled WGS sequence"/>
</dbReference>
<keyword evidence="3" id="KW-1185">Reference proteome</keyword>
<dbReference type="OrthoDB" id="8481672at2"/>
<organism evidence="2 3">
    <name type="scientific">Roseibium marinum</name>
    <dbReference type="NCBI Taxonomy" id="281252"/>
    <lineage>
        <taxon>Bacteria</taxon>
        <taxon>Pseudomonadati</taxon>
        <taxon>Pseudomonadota</taxon>
        <taxon>Alphaproteobacteria</taxon>
        <taxon>Hyphomicrobiales</taxon>
        <taxon>Stappiaceae</taxon>
        <taxon>Roseibium</taxon>
    </lineage>
</organism>
<keyword evidence="1" id="KW-0472">Membrane</keyword>
<proteinExistence type="predicted"/>
<keyword evidence="1" id="KW-0812">Transmembrane</keyword>
<feature type="transmembrane region" description="Helical" evidence="1">
    <location>
        <begin position="104"/>
        <end position="122"/>
    </location>
</feature>
<feature type="transmembrane region" description="Helical" evidence="1">
    <location>
        <begin position="54"/>
        <end position="77"/>
    </location>
</feature>
<keyword evidence="1" id="KW-1133">Transmembrane helix</keyword>
<dbReference type="AlphaFoldDB" id="A0A2S3UJE2"/>
<dbReference type="EMBL" id="PPCN01000025">
    <property type="protein sequence ID" value="POF27700.1"/>
    <property type="molecule type" value="Genomic_DNA"/>
</dbReference>
<evidence type="ECO:0000256" key="1">
    <source>
        <dbReference type="SAM" id="Phobius"/>
    </source>
</evidence>
<dbReference type="RefSeq" id="WP_146048663.1">
    <property type="nucleotide sequence ID" value="NZ_PPCN01000025.1"/>
</dbReference>
<evidence type="ECO:0000313" key="2">
    <source>
        <dbReference type="EMBL" id="POF27700.1"/>
    </source>
</evidence>
<reference evidence="2 3" key="1">
    <citation type="submission" date="2018-01" db="EMBL/GenBank/DDBJ databases">
        <title>Genomic Encyclopedia of Archaeal and Bacterial Type Strains, Phase II (KMG-II): from individual species to whole genera.</title>
        <authorList>
            <person name="Goeker M."/>
        </authorList>
    </citation>
    <scope>NUCLEOTIDE SEQUENCE [LARGE SCALE GENOMIC DNA]</scope>
    <source>
        <strain evidence="2 3">DSM 17023</strain>
    </source>
</reference>
<protein>
    <submittedName>
        <fullName evidence="2">Uncharacterized protein</fullName>
    </submittedName>
</protein>
<feature type="transmembrane region" description="Helical" evidence="1">
    <location>
        <begin position="192"/>
        <end position="213"/>
    </location>
</feature>
<name>A0A2S3UJE2_9HYPH</name>